<dbReference type="GO" id="GO:0004519">
    <property type="term" value="F:endonuclease activity"/>
    <property type="evidence" value="ECO:0007669"/>
    <property type="project" value="UniProtKB-KW"/>
</dbReference>
<accession>A0A1E7R8Z7</accession>
<organism evidence="1 2">
    <name type="scientific">Acinetobacter qingfengensis</name>
    <dbReference type="NCBI Taxonomy" id="1262585"/>
    <lineage>
        <taxon>Bacteria</taxon>
        <taxon>Pseudomonadati</taxon>
        <taxon>Pseudomonadota</taxon>
        <taxon>Gammaproteobacteria</taxon>
        <taxon>Moraxellales</taxon>
        <taxon>Moraxellaceae</taxon>
        <taxon>Acinetobacter</taxon>
    </lineage>
</organism>
<keyword evidence="1" id="KW-0540">Nuclease</keyword>
<reference evidence="1 2" key="1">
    <citation type="submission" date="2016-09" db="EMBL/GenBank/DDBJ databases">
        <authorList>
            <person name="Capua I."/>
            <person name="De Benedictis P."/>
            <person name="Joannis T."/>
            <person name="Lombin L.H."/>
            <person name="Cattoli G."/>
        </authorList>
    </citation>
    <scope>NUCLEOTIDE SEQUENCE [LARGE SCALE GENOMIC DNA]</scope>
    <source>
        <strain evidence="1 2">ANC 4671</strain>
    </source>
</reference>
<dbReference type="OrthoDB" id="9811025at2"/>
<name>A0A1E7R8Z7_9GAMM</name>
<dbReference type="Pfam" id="PF09563">
    <property type="entry name" value="RE_LlaJI"/>
    <property type="match status" value="1"/>
</dbReference>
<sequence>MNSILAQSEYLTDRMPVEQLPPRIASFIRDKGLVSSVNGMKVSFCGLVCHEGRNYFFFPRKSDIYEILLKPEIYCNLLMQSLLKFARFSRTQVHSPEDGADEMGFDKLELFRYLISDFQQHGIFRDEEILSRKNTGKTDWKRTLNRSVSYPDAKGNPVYLDVFGRQKTVSISEITRIHAGILARIYSRYGFLFGGKNAVPYSLLQYGESGLAVRAQIILLKHEARKHFADRHTLLLGKLIDFLEALKGNQDMNMVIGVTRFHVAWEHMLARCFRNVIDINRYLPKPVFLDNDGNSHIASRSGMRTDIVIENREDRSLHVMDAKYYDATQVSSSPGWSDLVKQFFYEKALSQLFQFEGYQIRNSMIFPGKQKFFDSIKMLDECSRQFQDDYFPPIHCIYIDPLDILKTYLDEKHLPDG</sequence>
<keyword evidence="2" id="KW-1185">Reference proteome</keyword>
<dbReference type="EMBL" id="MKKK01000023">
    <property type="protein sequence ID" value="OEY95819.1"/>
    <property type="molecule type" value="Genomic_DNA"/>
</dbReference>
<dbReference type="InterPro" id="IPR018579">
    <property type="entry name" value="Restrct_endonuc_II_LlaJI"/>
</dbReference>
<proteinExistence type="predicted"/>
<evidence type="ECO:0000313" key="1">
    <source>
        <dbReference type="EMBL" id="OEY95819.1"/>
    </source>
</evidence>
<keyword evidence="1" id="KW-0255">Endonuclease</keyword>
<evidence type="ECO:0000313" key="2">
    <source>
        <dbReference type="Proteomes" id="UP000185895"/>
    </source>
</evidence>
<dbReference type="Proteomes" id="UP000185895">
    <property type="component" value="Unassembled WGS sequence"/>
</dbReference>
<dbReference type="RefSeq" id="WP_070069855.1">
    <property type="nucleotide sequence ID" value="NZ_MKKK01000023.1"/>
</dbReference>
<comment type="caution">
    <text evidence="1">The sequence shown here is derived from an EMBL/GenBank/DDBJ whole genome shotgun (WGS) entry which is preliminary data.</text>
</comment>
<gene>
    <name evidence="1" type="ORF">BJI46_02555</name>
</gene>
<keyword evidence="1" id="KW-0378">Hydrolase</keyword>
<dbReference type="STRING" id="1262585.BJI46_02555"/>
<dbReference type="AlphaFoldDB" id="A0A1E7R8Z7"/>
<protein>
    <submittedName>
        <fullName evidence="1">Restriction endonuclease</fullName>
    </submittedName>
</protein>